<protein>
    <submittedName>
        <fullName evidence="2">Uncharacterized protein</fullName>
    </submittedName>
</protein>
<evidence type="ECO:0000256" key="1">
    <source>
        <dbReference type="SAM" id="MobiDB-lite"/>
    </source>
</evidence>
<proteinExistence type="predicted"/>
<feature type="region of interest" description="Disordered" evidence="1">
    <location>
        <begin position="131"/>
        <end position="168"/>
    </location>
</feature>
<reference evidence="2" key="1">
    <citation type="journal article" date="2023" name="Science">
        <title>Genome structures resolve the early diversification of teleost fishes.</title>
        <authorList>
            <person name="Parey E."/>
            <person name="Louis A."/>
            <person name="Montfort J."/>
            <person name="Bouchez O."/>
            <person name="Roques C."/>
            <person name="Iampietro C."/>
            <person name="Lluch J."/>
            <person name="Castinel A."/>
            <person name="Donnadieu C."/>
            <person name="Desvignes T."/>
            <person name="Floi Bucao C."/>
            <person name="Jouanno E."/>
            <person name="Wen M."/>
            <person name="Mejri S."/>
            <person name="Dirks R."/>
            <person name="Jansen H."/>
            <person name="Henkel C."/>
            <person name="Chen W.J."/>
            <person name="Zahm M."/>
            <person name="Cabau C."/>
            <person name="Klopp C."/>
            <person name="Thompson A.W."/>
            <person name="Robinson-Rechavi M."/>
            <person name="Braasch I."/>
            <person name="Lecointre G."/>
            <person name="Bobe J."/>
            <person name="Postlethwait J.H."/>
            <person name="Berthelot C."/>
            <person name="Roest Crollius H."/>
            <person name="Guiguen Y."/>
        </authorList>
    </citation>
    <scope>NUCLEOTIDE SEQUENCE</scope>
    <source>
        <strain evidence="2">WJC10195</strain>
    </source>
</reference>
<evidence type="ECO:0000313" key="3">
    <source>
        <dbReference type="Proteomes" id="UP001152622"/>
    </source>
</evidence>
<feature type="region of interest" description="Disordered" evidence="1">
    <location>
        <begin position="260"/>
        <end position="286"/>
    </location>
</feature>
<feature type="compositionally biased region" description="Basic and acidic residues" evidence="1">
    <location>
        <begin position="143"/>
        <end position="163"/>
    </location>
</feature>
<organism evidence="2 3">
    <name type="scientific">Synaphobranchus kaupii</name>
    <name type="common">Kaup's arrowtooth eel</name>
    <dbReference type="NCBI Taxonomy" id="118154"/>
    <lineage>
        <taxon>Eukaryota</taxon>
        <taxon>Metazoa</taxon>
        <taxon>Chordata</taxon>
        <taxon>Craniata</taxon>
        <taxon>Vertebrata</taxon>
        <taxon>Euteleostomi</taxon>
        <taxon>Actinopterygii</taxon>
        <taxon>Neopterygii</taxon>
        <taxon>Teleostei</taxon>
        <taxon>Anguilliformes</taxon>
        <taxon>Synaphobranchidae</taxon>
        <taxon>Synaphobranchus</taxon>
    </lineage>
</organism>
<comment type="caution">
    <text evidence="2">The sequence shown here is derived from an EMBL/GenBank/DDBJ whole genome shotgun (WGS) entry which is preliminary data.</text>
</comment>
<accession>A0A9Q1G8T8</accession>
<name>A0A9Q1G8T8_SYNKA</name>
<dbReference type="AlphaFoldDB" id="A0A9Q1G8T8"/>
<feature type="compositionally biased region" description="Basic residues" evidence="1">
    <location>
        <begin position="270"/>
        <end position="286"/>
    </location>
</feature>
<dbReference type="Proteomes" id="UP001152622">
    <property type="component" value="Chromosome 1"/>
</dbReference>
<sequence>MPVMHRRAALRFHFLPSSDDGSGGRRRQEIGGRACLGQGPHYAAALHNEGSTRVKTAFDWAFQLNLTPQDSQSHAGLSYRPLHELQSKKRMCKRVASVFVAERKNSLLESGLLSAGRGLTYALPPLSSVGANADSGSRSGVRGVHDLARGEEESLQDGRRREGTSQWSRKKMRLRGVVATPRLLLATHMPRRRPCHLWKSPKPPATHRHDVILHVSSLITAPRQRCADQGMRRARLRPPDRLFARGLRFLMCAPGPSGANGACRANRLAPQRKKKKQKAARLRSPP</sequence>
<keyword evidence="3" id="KW-1185">Reference proteome</keyword>
<gene>
    <name evidence="2" type="ORF">SKAU_G00004290</name>
</gene>
<dbReference type="EMBL" id="JAINUF010000001">
    <property type="protein sequence ID" value="KAJ8379651.1"/>
    <property type="molecule type" value="Genomic_DNA"/>
</dbReference>
<evidence type="ECO:0000313" key="2">
    <source>
        <dbReference type="EMBL" id="KAJ8379651.1"/>
    </source>
</evidence>